<evidence type="ECO:0000256" key="3">
    <source>
        <dbReference type="ARBA" id="ARBA00022630"/>
    </source>
</evidence>
<comment type="similarity">
    <text evidence="2">Belongs to the FAD-binding monooxygenase family.</text>
</comment>
<dbReference type="Gene3D" id="3.50.50.60">
    <property type="entry name" value="FAD/NAD(P)-binding domain"/>
    <property type="match status" value="1"/>
</dbReference>
<dbReference type="PANTHER" id="PTHR43872">
    <property type="entry name" value="MONOOXYGENASE, PUTATIVE (AFU_ORTHOLOGUE AFUA_8G02570)-RELATED"/>
    <property type="match status" value="1"/>
</dbReference>
<evidence type="ECO:0000313" key="9">
    <source>
        <dbReference type="EMBL" id="GED99943.1"/>
    </source>
</evidence>
<dbReference type="GO" id="GO:0004499">
    <property type="term" value="F:N,N-dimethylaniline monooxygenase activity"/>
    <property type="evidence" value="ECO:0007669"/>
    <property type="project" value="InterPro"/>
</dbReference>
<evidence type="ECO:0000256" key="2">
    <source>
        <dbReference type="ARBA" id="ARBA00010139"/>
    </source>
</evidence>
<dbReference type="Pfam" id="PF00743">
    <property type="entry name" value="FMO-like"/>
    <property type="match status" value="1"/>
</dbReference>
<keyword evidence="6" id="KW-0503">Monooxygenase</keyword>
<organism evidence="9 10">
    <name type="scientific">Gordonia spumicola</name>
    <dbReference type="NCBI Taxonomy" id="589161"/>
    <lineage>
        <taxon>Bacteria</taxon>
        <taxon>Bacillati</taxon>
        <taxon>Actinomycetota</taxon>
        <taxon>Actinomycetes</taxon>
        <taxon>Mycobacteriales</taxon>
        <taxon>Gordoniaceae</taxon>
        <taxon>Gordonia</taxon>
    </lineage>
</organism>
<dbReference type="EMBL" id="BJOV01000002">
    <property type="protein sequence ID" value="GED99943.1"/>
    <property type="molecule type" value="Genomic_DNA"/>
</dbReference>
<dbReference type="InterPro" id="IPR051820">
    <property type="entry name" value="FAD-binding_MO"/>
</dbReference>
<dbReference type="InterPro" id="IPR036188">
    <property type="entry name" value="FAD/NAD-bd_sf"/>
</dbReference>
<dbReference type="InterPro" id="IPR036291">
    <property type="entry name" value="NAD(P)-bd_dom_sf"/>
</dbReference>
<dbReference type="GO" id="GO:0050661">
    <property type="term" value="F:NADP binding"/>
    <property type="evidence" value="ECO:0007669"/>
    <property type="project" value="InterPro"/>
</dbReference>
<dbReference type="Pfam" id="PF16653">
    <property type="entry name" value="Sacchrp_dh_C"/>
    <property type="match status" value="1"/>
</dbReference>
<name>A0A7I9V449_9ACTN</name>
<gene>
    <name evidence="9" type="ORF">nbrc107696_03900</name>
</gene>
<accession>A0A7I9V449</accession>
<protein>
    <recommendedName>
        <fullName evidence="11">Saccharopine dehydrogenase</fullName>
    </recommendedName>
</protein>
<dbReference type="OrthoDB" id="5168853at2"/>
<feature type="domain" description="Saccharopine dehydrogenase-like C-terminal" evidence="8">
    <location>
        <begin position="534"/>
        <end position="762"/>
    </location>
</feature>
<dbReference type="Proteomes" id="UP000444960">
    <property type="component" value="Unassembled WGS sequence"/>
</dbReference>
<keyword evidence="5" id="KW-0560">Oxidoreductase</keyword>
<comment type="cofactor">
    <cofactor evidence="1">
        <name>FAD</name>
        <dbReference type="ChEBI" id="CHEBI:57692"/>
    </cofactor>
</comment>
<dbReference type="InterPro" id="IPR032095">
    <property type="entry name" value="Sacchrp_dh-like_C"/>
</dbReference>
<dbReference type="PANTHER" id="PTHR43872:SF1">
    <property type="entry name" value="MONOOXYGENASE, PUTATIVE (AFU_ORTHOLOGUE AFUA_8G02570)-RELATED"/>
    <property type="match status" value="1"/>
</dbReference>
<dbReference type="SUPFAM" id="SSF51905">
    <property type="entry name" value="FAD/NAD(P)-binding domain"/>
    <property type="match status" value="1"/>
</dbReference>
<dbReference type="GO" id="GO:0050660">
    <property type="term" value="F:flavin adenine dinucleotide binding"/>
    <property type="evidence" value="ECO:0007669"/>
    <property type="project" value="InterPro"/>
</dbReference>
<evidence type="ECO:0000313" key="10">
    <source>
        <dbReference type="Proteomes" id="UP000444960"/>
    </source>
</evidence>
<keyword evidence="10" id="KW-1185">Reference proteome</keyword>
<dbReference type="AlphaFoldDB" id="A0A7I9V449"/>
<dbReference type="Gene3D" id="3.40.50.720">
    <property type="entry name" value="NAD(P)-binding Rossmann-like Domain"/>
    <property type="match status" value="1"/>
</dbReference>
<feature type="domain" description="Saccharopine dehydrogenase NADP binding" evidence="7">
    <location>
        <begin position="409"/>
        <end position="530"/>
    </location>
</feature>
<evidence type="ECO:0008006" key="11">
    <source>
        <dbReference type="Google" id="ProtNLM"/>
    </source>
</evidence>
<evidence type="ECO:0000256" key="6">
    <source>
        <dbReference type="ARBA" id="ARBA00023033"/>
    </source>
</evidence>
<evidence type="ECO:0000256" key="1">
    <source>
        <dbReference type="ARBA" id="ARBA00001974"/>
    </source>
</evidence>
<proteinExistence type="inferred from homology"/>
<evidence type="ECO:0000259" key="8">
    <source>
        <dbReference type="Pfam" id="PF16653"/>
    </source>
</evidence>
<reference evidence="10" key="1">
    <citation type="submission" date="2019-06" db="EMBL/GenBank/DDBJ databases">
        <title>Gordonia isolated from sludge of a wastewater treatment plant.</title>
        <authorList>
            <person name="Tamura T."/>
            <person name="Aoyama K."/>
            <person name="Kang Y."/>
            <person name="Saito S."/>
            <person name="Akiyama N."/>
            <person name="Yazawa K."/>
            <person name="Gonoi T."/>
            <person name="Mikami Y."/>
        </authorList>
    </citation>
    <scope>NUCLEOTIDE SEQUENCE [LARGE SCALE GENOMIC DNA]</scope>
    <source>
        <strain evidence="10">NBRC 107696</strain>
    </source>
</reference>
<evidence type="ECO:0000256" key="4">
    <source>
        <dbReference type="ARBA" id="ARBA00022827"/>
    </source>
</evidence>
<dbReference type="RefSeq" id="WP_161893908.1">
    <property type="nucleotide sequence ID" value="NZ_BJOV01000002.1"/>
</dbReference>
<evidence type="ECO:0000259" key="7">
    <source>
        <dbReference type="Pfam" id="PF03435"/>
    </source>
</evidence>
<dbReference type="Pfam" id="PF03435">
    <property type="entry name" value="Sacchrp_dh_NADP"/>
    <property type="match status" value="1"/>
</dbReference>
<sequence>MEYLVDTAAEFGVDKHIRFSSRLTEASWNSELNRWTLVVDSPVGEDVIRCRHLFLGSGYYSYRGGFEPTIDGEDTFDGPMLHAQNWPDDLDHRGKRVAVIGSGATAITLVPNLARDAANVTMVQRSPTYIHIETGDDPEADELRRTVGPEETFRRIRLRNLRNQQEVYAQAKGDPDAFKATLFDAIDAQIGEDVRKQHFTPTYEPWNQRICVVPDSDLFHAVRDGRADVVTGSIDRITPTGLTMADGPASRPTSSSKRLDSMWCFGGEAEFDVDGWPVEIGREWTYKGAAISGVPNLVYAFGFINASWTLRIEALTDYWCRVLIPHGRHRRREDGRRPHRRRAARAAVHLRCRLRLPASCGGPASATGRCGAVDQSAELRRHARSVRFGRRRRPHIQLTYKEKKMRVTVVGGAGAMGRKAVETLAGFDDVDQVRVLDRDMAPLAALDLGDDRRKIEEIVVDALTDDLAALFAGSSVVVSALGPFTIFGERVLSAAIEAGVDYVDINDDWEPTLAALEWHDRARAAGVTALIGMGASPGVSNVLAVRAADELDTVHALYTGWVVAGTESEPGGPRPAAALLHLVHECTGTVQVLEDGRPALVAPLQPLTLRYPGIGEIGVRTIGHPETVTLPRRFPDLQTCYNVMAGPAWWFDSVAPIMAAVDDGTLSAREAALKVENGVQRPADAPKTLRTPSLWALAEGEKDGQPARAAVGTTRWSPGRMAGATAIPAAMAARMILRGQIGRPGVNTPEEIVPFELLMEALSPLYDQPDPSIPLYEVAVDSTVEIGA</sequence>
<comment type="caution">
    <text evidence="9">The sequence shown here is derived from an EMBL/GenBank/DDBJ whole genome shotgun (WGS) entry which is preliminary data.</text>
</comment>
<keyword evidence="4" id="KW-0274">FAD</keyword>
<dbReference type="SUPFAM" id="SSF51735">
    <property type="entry name" value="NAD(P)-binding Rossmann-fold domains"/>
    <property type="match status" value="1"/>
</dbReference>
<keyword evidence="3" id="KW-0285">Flavoprotein</keyword>
<dbReference type="Gene3D" id="3.30.360.10">
    <property type="entry name" value="Dihydrodipicolinate Reductase, domain 2"/>
    <property type="match status" value="1"/>
</dbReference>
<evidence type="ECO:0000256" key="5">
    <source>
        <dbReference type="ARBA" id="ARBA00023002"/>
    </source>
</evidence>
<dbReference type="InterPro" id="IPR005097">
    <property type="entry name" value="Sacchrp_dh_NADP-bd"/>
</dbReference>
<dbReference type="InterPro" id="IPR020946">
    <property type="entry name" value="Flavin_mOase-like"/>
</dbReference>